<evidence type="ECO:0000256" key="2">
    <source>
        <dbReference type="ARBA" id="ARBA00009025"/>
    </source>
</evidence>
<feature type="transmembrane region" description="Helical" evidence="7">
    <location>
        <begin position="249"/>
        <end position="268"/>
    </location>
</feature>
<dbReference type="InterPro" id="IPR001750">
    <property type="entry name" value="ND/Mrp_TM"/>
</dbReference>
<comment type="similarity">
    <text evidence="2">Belongs to the complex I subunit 4 family.</text>
</comment>
<keyword evidence="3 6" id="KW-0812">Transmembrane</keyword>
<dbReference type="PANTHER" id="PTHR43507">
    <property type="entry name" value="NADH-UBIQUINONE OXIDOREDUCTASE CHAIN 4"/>
    <property type="match status" value="1"/>
</dbReference>
<evidence type="ECO:0000256" key="4">
    <source>
        <dbReference type="ARBA" id="ARBA00022989"/>
    </source>
</evidence>
<evidence type="ECO:0000313" key="9">
    <source>
        <dbReference type="EMBL" id="XCH47472.1"/>
    </source>
</evidence>
<dbReference type="GO" id="GO:0015990">
    <property type="term" value="P:electron transport coupled proton transport"/>
    <property type="evidence" value="ECO:0007669"/>
    <property type="project" value="TreeGrafter"/>
</dbReference>
<keyword evidence="9" id="KW-0560">Oxidoreductase</keyword>
<proteinExistence type="inferred from homology"/>
<dbReference type="RefSeq" id="WP_353684995.1">
    <property type="nucleotide sequence ID" value="NZ_CP144373.1"/>
</dbReference>
<evidence type="ECO:0000256" key="3">
    <source>
        <dbReference type="ARBA" id="ARBA00022692"/>
    </source>
</evidence>
<feature type="transmembrane region" description="Helical" evidence="7">
    <location>
        <begin position="498"/>
        <end position="519"/>
    </location>
</feature>
<keyword evidence="5 7" id="KW-0472">Membrane</keyword>
<dbReference type="GO" id="GO:0048039">
    <property type="term" value="F:ubiquinone binding"/>
    <property type="evidence" value="ECO:0007669"/>
    <property type="project" value="TreeGrafter"/>
</dbReference>
<dbReference type="NCBIfam" id="NF004501">
    <property type="entry name" value="PRK05846.1-5"/>
    <property type="match status" value="1"/>
</dbReference>
<dbReference type="InterPro" id="IPR003918">
    <property type="entry name" value="NADH_UbQ_OxRdtase"/>
</dbReference>
<feature type="domain" description="NADH:quinone oxidoreductase/Mrp antiporter transmembrane" evidence="8">
    <location>
        <begin position="172"/>
        <end position="455"/>
    </location>
</feature>
<evidence type="ECO:0000256" key="6">
    <source>
        <dbReference type="RuleBase" id="RU000320"/>
    </source>
</evidence>
<dbReference type="GO" id="GO:0042773">
    <property type="term" value="P:ATP synthesis coupled electron transport"/>
    <property type="evidence" value="ECO:0007669"/>
    <property type="project" value="InterPro"/>
</dbReference>
<keyword evidence="4 7" id="KW-1133">Transmembrane helix</keyword>
<dbReference type="EC" id="1.6.5.9" evidence="9"/>
<sequence length="537" mass="60399">MHEDAVIKNDINTELRKHLLISLLLIGLFGGAILMFGAAVNNLHFPVLSTLIFFPITGAAFIAVLPRQKEELIKFSALAISIIEFVLSIPLYISFNKATYEMQFREEYLWIPQWGIKFSLGVDGISVLFILLSSLLTILCVTVSWREIDKKIKEFYSAVLLTHSAMIGVFMSLDIFLFYIFWEAMLIPMYLIIGVWGGPRRIYSAIKFFLYTFVGSVLMLVGIMVLYLHTGTSDILTLMKTSYPYKMQLWLFWAFFAAFAVKVPMWPVHTWLPDAHTEAPTAGSVILAGILIKMGAYGFLRFNLPIFPEATLAMKPFMMILSVIAIIYGALICLVQKDLKRLIAYSSVSHMGFVTLGIFTLNQQGIQGGILQMINHGIVTGALFLCVGIVYQRTHTRQIAYYGGVATVMPAYSAFFMAFTLASIGLPGTNGFIGEFLILLGAFKAWKLMCVLAATALIIGAAYMLWLYQRVFFEKTNPEFLHHIQGYGDLNAREMFTLFPLLVAVLWIGFYPNAFLSFIDQSVKELINHVMTQGAMR</sequence>
<dbReference type="AlphaFoldDB" id="A0AAU8GZ29"/>
<feature type="transmembrane region" description="Helical" evidence="7">
    <location>
        <begin position="424"/>
        <end position="443"/>
    </location>
</feature>
<dbReference type="EMBL" id="CP144373">
    <property type="protein sequence ID" value="XCH47472.1"/>
    <property type="molecule type" value="Genomic_DNA"/>
</dbReference>
<dbReference type="InterPro" id="IPR010227">
    <property type="entry name" value="NADH_Q_OxRdtase_chainM/4"/>
</dbReference>
<feature type="transmembrane region" description="Helical" evidence="7">
    <location>
        <begin position="399"/>
        <end position="418"/>
    </location>
</feature>
<evidence type="ECO:0000256" key="1">
    <source>
        <dbReference type="ARBA" id="ARBA00004127"/>
    </source>
</evidence>
<name>A0AAU8GZ29_9BACT</name>
<feature type="transmembrane region" description="Helical" evidence="7">
    <location>
        <begin position="77"/>
        <end position="95"/>
    </location>
</feature>
<feature type="transmembrane region" description="Helical" evidence="7">
    <location>
        <begin position="115"/>
        <end position="143"/>
    </location>
</feature>
<accession>A0AAU8GZ29</accession>
<evidence type="ECO:0000259" key="8">
    <source>
        <dbReference type="Pfam" id="PF00361"/>
    </source>
</evidence>
<dbReference type="Pfam" id="PF00361">
    <property type="entry name" value="Proton_antipo_M"/>
    <property type="match status" value="1"/>
</dbReference>
<dbReference type="GO" id="GO:0008137">
    <property type="term" value="F:NADH dehydrogenase (ubiquinone) activity"/>
    <property type="evidence" value="ECO:0007669"/>
    <property type="project" value="InterPro"/>
</dbReference>
<feature type="transmembrane region" description="Helical" evidence="7">
    <location>
        <begin position="208"/>
        <end position="229"/>
    </location>
</feature>
<dbReference type="KEGG" id="taut:V4D30_04150"/>
<gene>
    <name evidence="9" type="ORF">V4D30_04150</name>
</gene>
<reference evidence="9" key="1">
    <citation type="submission" date="2024-01" db="EMBL/GenBank/DDBJ databases">
        <title>The first autotrophic representatives of the genus Thermodesulfovibrio.</title>
        <authorList>
            <person name="Maltseva A.I."/>
            <person name="Elcheninov A.G."/>
            <person name="Kublanov I.V."/>
            <person name="Lebedinsky A.V."/>
            <person name="Frolov E.N."/>
        </authorList>
    </citation>
    <scope>NUCLEOTIDE SEQUENCE</scope>
    <source>
        <strain evidence="9">3907-1M</strain>
    </source>
</reference>
<dbReference type="NCBIfam" id="TIGR01972">
    <property type="entry name" value="NDH_I_M"/>
    <property type="match status" value="1"/>
</dbReference>
<dbReference type="GO" id="GO:0016020">
    <property type="term" value="C:membrane"/>
    <property type="evidence" value="ECO:0007669"/>
    <property type="project" value="UniProtKB-SubCell"/>
</dbReference>
<feature type="transmembrane region" description="Helical" evidence="7">
    <location>
        <begin position="155"/>
        <end position="173"/>
    </location>
</feature>
<evidence type="ECO:0000256" key="7">
    <source>
        <dbReference type="SAM" id="Phobius"/>
    </source>
</evidence>
<feature type="transmembrane region" description="Helical" evidence="7">
    <location>
        <begin position="312"/>
        <end position="335"/>
    </location>
</feature>
<feature type="transmembrane region" description="Helical" evidence="7">
    <location>
        <begin position="20"/>
        <end position="39"/>
    </location>
</feature>
<feature type="transmembrane region" description="Helical" evidence="7">
    <location>
        <begin position="45"/>
        <end position="65"/>
    </location>
</feature>
<feature type="transmembrane region" description="Helical" evidence="7">
    <location>
        <begin position="373"/>
        <end position="392"/>
    </location>
</feature>
<protein>
    <submittedName>
        <fullName evidence="9">NADH-quinone oxidoreductase subunit M</fullName>
        <ecNumber evidence="9">1.6.5.9</ecNumber>
    </submittedName>
</protein>
<dbReference type="NCBIfam" id="NF004499">
    <property type="entry name" value="PRK05846.1-3"/>
    <property type="match status" value="1"/>
</dbReference>
<comment type="subcellular location">
    <subcellularLocation>
        <location evidence="1">Endomembrane system</location>
        <topology evidence="1">Multi-pass membrane protein</topology>
    </subcellularLocation>
    <subcellularLocation>
        <location evidence="6">Membrane</location>
        <topology evidence="6">Multi-pass membrane protein</topology>
    </subcellularLocation>
</comment>
<dbReference type="PANTHER" id="PTHR43507:SF1">
    <property type="entry name" value="NADH-UBIQUINONE OXIDOREDUCTASE CHAIN 4"/>
    <property type="match status" value="1"/>
</dbReference>
<feature type="transmembrane region" description="Helical" evidence="7">
    <location>
        <begin position="342"/>
        <end position="361"/>
    </location>
</feature>
<feature type="transmembrane region" description="Helical" evidence="7">
    <location>
        <begin position="450"/>
        <end position="468"/>
    </location>
</feature>
<dbReference type="GO" id="GO:0050136">
    <property type="term" value="F:NADH dehydrogenase (quinone) (non-electrogenic) activity"/>
    <property type="evidence" value="ECO:0007669"/>
    <property type="project" value="UniProtKB-EC"/>
</dbReference>
<feature type="transmembrane region" description="Helical" evidence="7">
    <location>
        <begin position="280"/>
        <end position="300"/>
    </location>
</feature>
<dbReference type="GO" id="GO:0012505">
    <property type="term" value="C:endomembrane system"/>
    <property type="evidence" value="ECO:0007669"/>
    <property type="project" value="UniProtKB-SubCell"/>
</dbReference>
<organism evidence="9">
    <name type="scientific">Thermodesulfovibrio autotrophicus</name>
    <dbReference type="NCBI Taxonomy" id="3118333"/>
    <lineage>
        <taxon>Bacteria</taxon>
        <taxon>Pseudomonadati</taxon>
        <taxon>Nitrospirota</taxon>
        <taxon>Thermodesulfovibrionia</taxon>
        <taxon>Thermodesulfovibrionales</taxon>
        <taxon>Thermodesulfovibrionaceae</taxon>
        <taxon>Thermodesulfovibrio</taxon>
    </lineage>
</organism>
<feature type="transmembrane region" description="Helical" evidence="7">
    <location>
        <begin position="179"/>
        <end position="196"/>
    </location>
</feature>
<evidence type="ECO:0000256" key="5">
    <source>
        <dbReference type="ARBA" id="ARBA00023136"/>
    </source>
</evidence>
<dbReference type="PRINTS" id="PR01437">
    <property type="entry name" value="NUOXDRDTASE4"/>
</dbReference>